<dbReference type="CDD" id="cd03255">
    <property type="entry name" value="ABC_MJ0796_LolCDE_FtsE"/>
    <property type="match status" value="1"/>
</dbReference>
<dbReference type="InterPro" id="IPR027417">
    <property type="entry name" value="P-loop_NTPase"/>
</dbReference>
<proteinExistence type="predicted"/>
<dbReference type="PROSITE" id="PS50893">
    <property type="entry name" value="ABC_TRANSPORTER_2"/>
    <property type="match status" value="1"/>
</dbReference>
<dbReference type="GO" id="GO:0005886">
    <property type="term" value="C:plasma membrane"/>
    <property type="evidence" value="ECO:0007669"/>
    <property type="project" value="TreeGrafter"/>
</dbReference>
<keyword evidence="3" id="KW-0067">ATP-binding</keyword>
<dbReference type="InterPro" id="IPR017911">
    <property type="entry name" value="MacB-like_ATP-bd"/>
</dbReference>
<evidence type="ECO:0000313" key="6">
    <source>
        <dbReference type="Proteomes" id="UP000070076"/>
    </source>
</evidence>
<gene>
    <name evidence="5" type="ORF">AKJ48_03145</name>
</gene>
<dbReference type="GO" id="GO:0022857">
    <property type="term" value="F:transmembrane transporter activity"/>
    <property type="evidence" value="ECO:0007669"/>
    <property type="project" value="UniProtKB-ARBA"/>
</dbReference>
<accession>A0A133VCY3</accession>
<dbReference type="PROSITE" id="PS00211">
    <property type="entry name" value="ABC_TRANSPORTER_1"/>
    <property type="match status" value="1"/>
</dbReference>
<keyword evidence="1" id="KW-0813">Transport</keyword>
<comment type="caution">
    <text evidence="5">The sequence shown here is derived from an EMBL/GenBank/DDBJ whole genome shotgun (WGS) entry which is preliminary data.</text>
</comment>
<evidence type="ECO:0000256" key="1">
    <source>
        <dbReference type="ARBA" id="ARBA00022448"/>
    </source>
</evidence>
<name>A0A133VCY3_9EURY</name>
<dbReference type="Proteomes" id="UP000070076">
    <property type="component" value="Unassembled WGS sequence"/>
</dbReference>
<dbReference type="GO" id="GO:0016887">
    <property type="term" value="F:ATP hydrolysis activity"/>
    <property type="evidence" value="ECO:0007669"/>
    <property type="project" value="InterPro"/>
</dbReference>
<dbReference type="PANTHER" id="PTHR24220">
    <property type="entry name" value="IMPORT ATP-BINDING PROTEIN"/>
    <property type="match status" value="1"/>
</dbReference>
<keyword evidence="6" id="KW-1185">Reference proteome</keyword>
<dbReference type="SUPFAM" id="SSF52540">
    <property type="entry name" value="P-loop containing nucleoside triphosphate hydrolases"/>
    <property type="match status" value="1"/>
</dbReference>
<dbReference type="FunFam" id="3.40.50.300:FF:000032">
    <property type="entry name" value="Export ABC transporter ATP-binding protein"/>
    <property type="match status" value="1"/>
</dbReference>
<dbReference type="InterPro" id="IPR003593">
    <property type="entry name" value="AAA+_ATPase"/>
</dbReference>
<dbReference type="PANTHER" id="PTHR24220:SF86">
    <property type="entry name" value="ABC TRANSPORTER ABCH.1"/>
    <property type="match status" value="1"/>
</dbReference>
<dbReference type="EMBL" id="LHYB01000043">
    <property type="protein sequence ID" value="KXB04290.1"/>
    <property type="molecule type" value="Genomic_DNA"/>
</dbReference>
<keyword evidence="2" id="KW-0547">Nucleotide-binding</keyword>
<evidence type="ECO:0000256" key="3">
    <source>
        <dbReference type="ARBA" id="ARBA00022840"/>
    </source>
</evidence>
<dbReference type="AlphaFoldDB" id="A0A133VCY3"/>
<protein>
    <recommendedName>
        <fullName evidence="4">ABC transporter domain-containing protein</fullName>
    </recommendedName>
</protein>
<feature type="domain" description="ABC transporter" evidence="4">
    <location>
        <begin position="4"/>
        <end position="227"/>
    </location>
</feature>
<dbReference type="SMART" id="SM00382">
    <property type="entry name" value="AAA"/>
    <property type="match status" value="1"/>
</dbReference>
<dbReference type="GO" id="GO:0005524">
    <property type="term" value="F:ATP binding"/>
    <property type="evidence" value="ECO:0007669"/>
    <property type="project" value="UniProtKB-KW"/>
</dbReference>
<organism evidence="5 6">
    <name type="scientific">candidate division MSBL1 archaeon SCGC-AAA261O19</name>
    <dbReference type="NCBI Taxonomy" id="1698277"/>
    <lineage>
        <taxon>Archaea</taxon>
        <taxon>Methanobacteriati</taxon>
        <taxon>Methanobacteriota</taxon>
        <taxon>candidate division MSBL1</taxon>
    </lineage>
</organism>
<dbReference type="InterPro" id="IPR015854">
    <property type="entry name" value="ABC_transpr_LolD-like"/>
</dbReference>
<dbReference type="Gene3D" id="3.40.50.300">
    <property type="entry name" value="P-loop containing nucleotide triphosphate hydrolases"/>
    <property type="match status" value="1"/>
</dbReference>
<evidence type="ECO:0000259" key="4">
    <source>
        <dbReference type="PROSITE" id="PS50893"/>
    </source>
</evidence>
<reference evidence="5 6" key="1">
    <citation type="journal article" date="2016" name="Sci. Rep.">
        <title>Metabolic traits of an uncultured archaeal lineage -MSBL1- from brine pools of the Red Sea.</title>
        <authorList>
            <person name="Mwirichia R."/>
            <person name="Alam I."/>
            <person name="Rashid M."/>
            <person name="Vinu M."/>
            <person name="Ba-Alawi W."/>
            <person name="Anthony Kamau A."/>
            <person name="Kamanda Ngugi D."/>
            <person name="Goker M."/>
            <person name="Klenk H.P."/>
            <person name="Bajic V."/>
            <person name="Stingl U."/>
        </authorList>
    </citation>
    <scope>NUCLEOTIDE SEQUENCE [LARGE SCALE GENOMIC DNA]</scope>
    <source>
        <strain evidence="5">SCGC-AAA261O19</strain>
    </source>
</reference>
<evidence type="ECO:0000313" key="5">
    <source>
        <dbReference type="EMBL" id="KXB04290.1"/>
    </source>
</evidence>
<dbReference type="Pfam" id="PF00005">
    <property type="entry name" value="ABC_tran"/>
    <property type="match status" value="1"/>
</dbReference>
<evidence type="ECO:0000256" key="2">
    <source>
        <dbReference type="ARBA" id="ARBA00022741"/>
    </source>
</evidence>
<dbReference type="GO" id="GO:0098796">
    <property type="term" value="C:membrane protein complex"/>
    <property type="evidence" value="ECO:0007669"/>
    <property type="project" value="UniProtKB-ARBA"/>
</dbReference>
<dbReference type="InterPro" id="IPR003439">
    <property type="entry name" value="ABC_transporter-like_ATP-bd"/>
</dbReference>
<sequence length="227" mass="24804">MTLIELQDVDKVYETDATSVKALDDVTLIVEKGEFMSVAGPSGSGKTTLLNLIGGLDKPTSGKVKISNRITGRMTDSELDSMRLEKIGFVFQTFNLIPTLTALENVELVLSITGLSSSEQEERAKKLLEMVGLGDRLNHRPSQLSAGERQRVSIARALANDPEIVLADEPTGNLDTDTGNEVVDLMRKLNKELNKTFIIVTHDPNVAKRTDRIVRLKDGAIVGEDSK</sequence>
<dbReference type="InterPro" id="IPR017871">
    <property type="entry name" value="ABC_transporter-like_CS"/>
</dbReference>